<sequence length="110" mass="13156">MNFDFNQFMAALEQEGLSRQEAGMRIYREVRKAENQKEGFLDQAQEHPEFYTQISRQIDNYVTLLKLAHNRLSPTPQELDQELFQAEQPELERIKQLLERIEEAERRSKT</sequence>
<dbReference type="STRING" id="1797110.A3841_15390"/>
<keyword evidence="2" id="KW-1185">Reference proteome</keyword>
<name>A0A1Q5PG29_9BACT</name>
<dbReference type="EMBL" id="LVWA01000004">
    <property type="protein sequence ID" value="OKL41200.1"/>
    <property type="molecule type" value="Genomic_DNA"/>
</dbReference>
<organism evidence="1 2">
    <name type="scientific">Pontibacter flavimaris</name>
    <dbReference type="NCBI Taxonomy" id="1797110"/>
    <lineage>
        <taxon>Bacteria</taxon>
        <taxon>Pseudomonadati</taxon>
        <taxon>Bacteroidota</taxon>
        <taxon>Cytophagia</taxon>
        <taxon>Cytophagales</taxon>
        <taxon>Hymenobacteraceae</taxon>
        <taxon>Pontibacter</taxon>
    </lineage>
</organism>
<protein>
    <submittedName>
        <fullName evidence="1">Uncharacterized protein</fullName>
    </submittedName>
</protein>
<accession>A0A1Q5PG29</accession>
<gene>
    <name evidence="1" type="ORF">A3841_15390</name>
</gene>
<reference evidence="1 2" key="1">
    <citation type="submission" date="2016-03" db="EMBL/GenBank/DDBJ databases">
        <title>Genome sequence of Pontibacter sp. nov., of the family cytophagaceae, isolated from marine sediment of the Yellow Sea, China.</title>
        <authorList>
            <person name="Zhang G."/>
            <person name="Zhang R."/>
        </authorList>
    </citation>
    <scope>NUCLEOTIDE SEQUENCE [LARGE SCALE GENOMIC DNA]</scope>
    <source>
        <strain evidence="1 2">S10-8</strain>
    </source>
</reference>
<dbReference type="RefSeq" id="WP_073851814.1">
    <property type="nucleotide sequence ID" value="NZ_LVWA01000004.1"/>
</dbReference>
<evidence type="ECO:0000313" key="2">
    <source>
        <dbReference type="Proteomes" id="UP000186551"/>
    </source>
</evidence>
<evidence type="ECO:0000313" key="1">
    <source>
        <dbReference type="EMBL" id="OKL41200.1"/>
    </source>
</evidence>
<proteinExistence type="predicted"/>
<dbReference type="AlphaFoldDB" id="A0A1Q5PG29"/>
<dbReference type="Proteomes" id="UP000186551">
    <property type="component" value="Unassembled WGS sequence"/>
</dbReference>
<dbReference type="OrthoDB" id="853058at2"/>
<comment type="caution">
    <text evidence="1">The sequence shown here is derived from an EMBL/GenBank/DDBJ whole genome shotgun (WGS) entry which is preliminary data.</text>
</comment>